<reference evidence="4" key="1">
    <citation type="journal article" date="2023" name="Microbiol Resour">
        <title>Genome Sequences of Rhodoplanes serenus and Two Thermotolerant Strains, Rhodoplanes tepidamans and 'Rhodoplanes cryptolactis,' Further Refine the Genus.</title>
        <authorList>
            <person name="Rayyan A.A."/>
            <person name="Kyndt J.A."/>
        </authorList>
    </citation>
    <scope>NUCLEOTIDE SEQUENCE</scope>
    <source>
        <strain evidence="4">DSM 9987</strain>
    </source>
</reference>
<organism evidence="4 5">
    <name type="scientific">Rhodoplanes tepidamans</name>
    <name type="common">Rhodoplanes cryptolactis</name>
    <dbReference type="NCBI Taxonomy" id="200616"/>
    <lineage>
        <taxon>Bacteria</taxon>
        <taxon>Pseudomonadati</taxon>
        <taxon>Pseudomonadota</taxon>
        <taxon>Alphaproteobacteria</taxon>
        <taxon>Hyphomicrobiales</taxon>
        <taxon>Nitrobacteraceae</taxon>
        <taxon>Rhodoplanes</taxon>
    </lineage>
</organism>
<feature type="domain" description="3-octaprenyl-4-hydroxybenzoate carboxy-lyase-like N-terminal" evidence="2">
    <location>
        <begin position="17"/>
        <end position="101"/>
    </location>
</feature>
<evidence type="ECO:0000259" key="3">
    <source>
        <dbReference type="Pfam" id="PF20696"/>
    </source>
</evidence>
<dbReference type="InterPro" id="IPR048304">
    <property type="entry name" value="UbiD_Rift_dom"/>
</dbReference>
<dbReference type="Gene3D" id="3.40.1670.10">
    <property type="entry name" value="UbiD C-terminal domain-like"/>
    <property type="match status" value="1"/>
</dbReference>
<gene>
    <name evidence="4" type="ORF">PQJ73_05755</name>
</gene>
<dbReference type="InterPro" id="IPR049381">
    <property type="entry name" value="UbiD-like_C"/>
</dbReference>
<dbReference type="InterPro" id="IPR049383">
    <property type="entry name" value="UbiD-like_N"/>
</dbReference>
<dbReference type="PANTHER" id="PTHR30108">
    <property type="entry name" value="3-OCTAPRENYL-4-HYDROXYBENZOATE CARBOXY-LYASE-RELATED"/>
    <property type="match status" value="1"/>
</dbReference>
<proteinExistence type="predicted"/>
<accession>A0ABT5J725</accession>
<dbReference type="Pfam" id="PF20695">
    <property type="entry name" value="UbiD_N"/>
    <property type="match status" value="1"/>
</dbReference>
<keyword evidence="5" id="KW-1185">Reference proteome</keyword>
<reference evidence="4" key="2">
    <citation type="submission" date="2023-02" db="EMBL/GenBank/DDBJ databases">
        <authorList>
            <person name="Rayyan A."/>
            <person name="Meyer T."/>
            <person name="Kyndt J.A."/>
        </authorList>
    </citation>
    <scope>NUCLEOTIDE SEQUENCE</scope>
    <source>
        <strain evidence="4">DSM 9987</strain>
    </source>
</reference>
<name>A0ABT5J725_RHOTP</name>
<dbReference type="PANTHER" id="PTHR30108:SF17">
    <property type="entry name" value="FERULIC ACID DECARBOXYLASE 1"/>
    <property type="match status" value="1"/>
</dbReference>
<evidence type="ECO:0000259" key="2">
    <source>
        <dbReference type="Pfam" id="PF20695"/>
    </source>
</evidence>
<dbReference type="EMBL" id="JAQQLI010000006">
    <property type="protein sequence ID" value="MDC7785181.1"/>
    <property type="molecule type" value="Genomic_DNA"/>
</dbReference>
<feature type="domain" description="3-octaprenyl-4-hydroxybenzoate carboxy-lyase-like C-terminal" evidence="3">
    <location>
        <begin position="331"/>
        <end position="462"/>
    </location>
</feature>
<dbReference type="InterPro" id="IPR002830">
    <property type="entry name" value="UbiD"/>
</dbReference>
<dbReference type="RefSeq" id="WP_272776029.1">
    <property type="nucleotide sequence ID" value="NZ_JAQQLI010000006.1"/>
</dbReference>
<evidence type="ECO:0000313" key="5">
    <source>
        <dbReference type="Proteomes" id="UP001165652"/>
    </source>
</evidence>
<evidence type="ECO:0000313" key="4">
    <source>
        <dbReference type="EMBL" id="MDC7785181.1"/>
    </source>
</evidence>
<feature type="domain" description="3-octaprenyl-4-hydroxybenzoate carboxy-lyase-like Rift-related" evidence="1">
    <location>
        <begin position="116"/>
        <end position="317"/>
    </location>
</feature>
<dbReference type="NCBIfam" id="TIGR00148">
    <property type="entry name" value="UbiD family decarboxylase"/>
    <property type="match status" value="1"/>
</dbReference>
<dbReference type="Proteomes" id="UP001165652">
    <property type="component" value="Unassembled WGS sequence"/>
</dbReference>
<comment type="caution">
    <text evidence="4">The sequence shown here is derived from an EMBL/GenBank/DDBJ whole genome shotgun (WGS) entry which is preliminary data.</text>
</comment>
<dbReference type="Pfam" id="PF20696">
    <property type="entry name" value="UbiD_C"/>
    <property type="match status" value="1"/>
</dbReference>
<evidence type="ECO:0000259" key="1">
    <source>
        <dbReference type="Pfam" id="PF01977"/>
    </source>
</evidence>
<dbReference type="SUPFAM" id="SSF143968">
    <property type="entry name" value="UbiD C-terminal domain-like"/>
    <property type="match status" value="1"/>
</dbReference>
<dbReference type="Pfam" id="PF01977">
    <property type="entry name" value="UbiD"/>
    <property type="match status" value="1"/>
</dbReference>
<sequence length="510" mass="55315">MTVERTPVAYGDMRGWIAALEAAGELHRVTTEVDWNIELGTVLRLAQGPGTGPALLFERIKDYDGAGARCGTIFGGGLASYRRVAMMLGLSPDTHPRELVKIGRSILTGSIPPRIVDTGPVKRNIVTGDAIDLWDFPSPFWNKVDGGRYLLTYGGVVTKDPNTNVMNVGIYRGMVASRDQIPVLLWRAQNIGQHMTAWEQAGHTRMPVAVAIGWEPTLGFCGGAPIAKGTCEYDVMGAIRGAPVDLVKCESVDLYVPATAEIVIEGYIDFDPATYVMEGPFAEFTGYVAGDRSPKPTIKVTAITHRDDPILRGTIEGSLPGSFSENAVCSSIMRAATAWNVLDRAGVPGITDVWCPPVHAGINLLIQMKQSYRGQAKQAANAIWGSSAAHVRYKHITVVDDDIDIHDYAAVDWAIAYRVNAGEDDVVIMPSTFGAGLDPSTRRRDRNAALFGTGKWNRLLIDATINLDYDPDPDLGGARFPPTVWPARDELEAVGRRWADYGLPGTVKKP</sequence>
<dbReference type="SUPFAM" id="SSF50475">
    <property type="entry name" value="FMN-binding split barrel"/>
    <property type="match status" value="1"/>
</dbReference>
<protein>
    <submittedName>
        <fullName evidence="4">UbiD family decarboxylase</fullName>
    </submittedName>
</protein>